<accession>A0ABN9G8Y0</accession>
<keyword evidence="5" id="KW-0675">Receptor</keyword>
<dbReference type="EMBL" id="CATNWA010018183">
    <property type="protein sequence ID" value="CAI9605795.1"/>
    <property type="molecule type" value="Genomic_DNA"/>
</dbReference>
<comment type="subcellular location">
    <subcellularLocation>
        <location evidence="1">Membrane</location>
        <topology evidence="1">Multi-pass membrane protein</topology>
    </subcellularLocation>
</comment>
<sequence>MTLGYAIYDSCEMQHTAVQNALNIISGTEKMVPNYNCYKNSKLLGIVGNRLFSSTISIASITGLYRYPQISYGARNAFLKNKLKDTSLYHTFPGERSQYR</sequence>
<dbReference type="InterPro" id="IPR028082">
    <property type="entry name" value="Peripla_BP_I"/>
</dbReference>
<proteinExistence type="predicted"/>
<name>A0ABN9G8Y0_9NEOB</name>
<keyword evidence="9" id="KW-1185">Reference proteome</keyword>
<evidence type="ECO:0000256" key="4">
    <source>
        <dbReference type="ARBA" id="ARBA00023136"/>
    </source>
</evidence>
<dbReference type="InterPro" id="IPR001828">
    <property type="entry name" value="ANF_lig-bd_rcpt"/>
</dbReference>
<dbReference type="PANTHER" id="PTHR24061:SF599">
    <property type="entry name" value="G-PROTEIN COUPLED RECEPTORS FAMILY 3 PROFILE DOMAIN-CONTAINING PROTEIN"/>
    <property type="match status" value="1"/>
</dbReference>
<dbReference type="Proteomes" id="UP001162483">
    <property type="component" value="Unassembled WGS sequence"/>
</dbReference>
<feature type="domain" description="Receptor ligand binding region" evidence="7">
    <location>
        <begin position="2"/>
        <end position="91"/>
    </location>
</feature>
<keyword evidence="4" id="KW-0472">Membrane</keyword>
<evidence type="ECO:0000256" key="2">
    <source>
        <dbReference type="ARBA" id="ARBA00022692"/>
    </source>
</evidence>
<keyword evidence="2" id="KW-0812">Transmembrane</keyword>
<dbReference type="PANTHER" id="PTHR24061">
    <property type="entry name" value="CALCIUM-SENSING RECEPTOR-RELATED"/>
    <property type="match status" value="1"/>
</dbReference>
<dbReference type="SUPFAM" id="SSF53822">
    <property type="entry name" value="Periplasmic binding protein-like I"/>
    <property type="match status" value="1"/>
</dbReference>
<dbReference type="PRINTS" id="PR00248">
    <property type="entry name" value="GPCRMGR"/>
</dbReference>
<keyword evidence="3" id="KW-1133">Transmembrane helix</keyword>
<feature type="non-terminal residue" evidence="8">
    <location>
        <position position="100"/>
    </location>
</feature>
<organism evidence="8 9">
    <name type="scientific">Staurois parvus</name>
    <dbReference type="NCBI Taxonomy" id="386267"/>
    <lineage>
        <taxon>Eukaryota</taxon>
        <taxon>Metazoa</taxon>
        <taxon>Chordata</taxon>
        <taxon>Craniata</taxon>
        <taxon>Vertebrata</taxon>
        <taxon>Euteleostomi</taxon>
        <taxon>Amphibia</taxon>
        <taxon>Batrachia</taxon>
        <taxon>Anura</taxon>
        <taxon>Neobatrachia</taxon>
        <taxon>Ranoidea</taxon>
        <taxon>Ranidae</taxon>
        <taxon>Staurois</taxon>
    </lineage>
</organism>
<dbReference type="Gene3D" id="3.40.50.2300">
    <property type="match status" value="1"/>
</dbReference>
<dbReference type="Pfam" id="PF01094">
    <property type="entry name" value="ANF_receptor"/>
    <property type="match status" value="1"/>
</dbReference>
<evidence type="ECO:0000256" key="3">
    <source>
        <dbReference type="ARBA" id="ARBA00022989"/>
    </source>
</evidence>
<evidence type="ECO:0000259" key="7">
    <source>
        <dbReference type="Pfam" id="PF01094"/>
    </source>
</evidence>
<evidence type="ECO:0000313" key="8">
    <source>
        <dbReference type="EMBL" id="CAI9605795.1"/>
    </source>
</evidence>
<gene>
    <name evidence="8" type="ORF">SPARVUS_LOCUS13669466</name>
</gene>
<evidence type="ECO:0000256" key="1">
    <source>
        <dbReference type="ARBA" id="ARBA00004141"/>
    </source>
</evidence>
<dbReference type="InterPro" id="IPR000068">
    <property type="entry name" value="GPCR_3_Ca_sens_rcpt-rel"/>
</dbReference>
<dbReference type="InterPro" id="IPR000337">
    <property type="entry name" value="GPCR_3"/>
</dbReference>
<reference evidence="8" key="1">
    <citation type="submission" date="2023-05" db="EMBL/GenBank/DDBJ databases">
        <authorList>
            <person name="Stuckert A."/>
        </authorList>
    </citation>
    <scope>NUCLEOTIDE SEQUENCE</scope>
</reference>
<evidence type="ECO:0000256" key="5">
    <source>
        <dbReference type="ARBA" id="ARBA00023170"/>
    </source>
</evidence>
<keyword evidence="6" id="KW-0325">Glycoprotein</keyword>
<comment type="caution">
    <text evidence="8">The sequence shown here is derived from an EMBL/GenBank/DDBJ whole genome shotgun (WGS) entry which is preliminary data.</text>
</comment>
<protein>
    <recommendedName>
        <fullName evidence="7">Receptor ligand binding region domain-containing protein</fullName>
    </recommendedName>
</protein>
<evidence type="ECO:0000256" key="6">
    <source>
        <dbReference type="ARBA" id="ARBA00023180"/>
    </source>
</evidence>
<evidence type="ECO:0000313" key="9">
    <source>
        <dbReference type="Proteomes" id="UP001162483"/>
    </source>
</evidence>